<dbReference type="Gene3D" id="3.80.10.10">
    <property type="entry name" value="Ribonuclease Inhibitor"/>
    <property type="match status" value="4"/>
</dbReference>
<dbReference type="Pfam" id="PF25019">
    <property type="entry name" value="LRR_R13L1-DRL21"/>
    <property type="match status" value="1"/>
</dbReference>
<dbReference type="Proteomes" id="UP001289374">
    <property type="component" value="Unassembled WGS sequence"/>
</dbReference>
<proteinExistence type="predicted"/>
<dbReference type="EMBL" id="JACGWL010000015">
    <property type="protein sequence ID" value="KAK4386017.1"/>
    <property type="molecule type" value="Genomic_DNA"/>
</dbReference>
<reference evidence="2" key="1">
    <citation type="submission" date="2020-06" db="EMBL/GenBank/DDBJ databases">
        <authorList>
            <person name="Li T."/>
            <person name="Hu X."/>
            <person name="Zhang T."/>
            <person name="Song X."/>
            <person name="Zhang H."/>
            <person name="Dai N."/>
            <person name="Sheng W."/>
            <person name="Hou X."/>
            <person name="Wei L."/>
        </authorList>
    </citation>
    <scope>NUCLEOTIDE SEQUENCE</scope>
    <source>
        <strain evidence="2">K16</strain>
        <tissue evidence="2">Leaf</tissue>
    </source>
</reference>
<evidence type="ECO:0000259" key="1">
    <source>
        <dbReference type="Pfam" id="PF25019"/>
    </source>
</evidence>
<evidence type="ECO:0000313" key="3">
    <source>
        <dbReference type="Proteomes" id="UP001289374"/>
    </source>
</evidence>
<dbReference type="PANTHER" id="PTHR47186">
    <property type="entry name" value="LEUCINE-RICH REPEAT-CONTAINING PROTEIN 57"/>
    <property type="match status" value="1"/>
</dbReference>
<dbReference type="PANTHER" id="PTHR47186:SF42">
    <property type="entry name" value="DISEASE RESISTANCE RPP13-LIKE PROTEIN 1"/>
    <property type="match status" value="1"/>
</dbReference>
<dbReference type="InterPro" id="IPR056789">
    <property type="entry name" value="LRR_R13L1-DRL21"/>
</dbReference>
<dbReference type="SUPFAM" id="SSF52058">
    <property type="entry name" value="L domain-like"/>
    <property type="match status" value="2"/>
</dbReference>
<name>A0AAE1W3G3_9LAMI</name>
<keyword evidence="3" id="KW-1185">Reference proteome</keyword>
<feature type="domain" description="R13L1/DRL21-like LRR repeat region" evidence="1">
    <location>
        <begin position="85"/>
        <end position="215"/>
    </location>
</feature>
<sequence>MEGGPQAIGAFKIGTEVTRFDARPCGAILCHNLEEIPGQLQNLVSLRHRLVEPNEDLQMPLGIGKLTCLRTLKFFSVGYENGRRIEELGSLKNLKGELAIRNLEYVSHKVEAKRACLFEKPNIHKLELVWNCSREGNNLNDEQVLEGLESFPNIKNLKISGFCGDNFPSWIMNTTVDEQFRLHKLIKLKLIDCERCAEVPTLGHLPQLKFLELNGLKNVKSIEWIEVSPDNASRLVIAFPRLESLKIVYCYNMSNAPAHGFPCLKELKIAGVKRGAVLLDKICGNNLSSLTLQYVSDITCLPKRLLYDNQRLSSLIIYGCSSLTYLEFPSHSIQSLENVGIYDCDKLKSIRYFIQGGLADYPNSLRALRVVGCQNLTNFSSTMLETCNSLEILHVSNCNNLVSFSVDCERMPRLSSLDITECTKLRSLPRHSLSTVSHLRELSIGPFSKEVDFASFCEIFDSISQPQSLEALTLYGWPKFKSLPNELQHLTALSSFRLFNFGIEALPEWFGKLSSLEYVTLTRCTRLRNFPSKKAMRCLTKLRELYIRACPLLSERCKPDQSEWHKISHIPEIEVEAKTNVPLERIGGNKHYARDE</sequence>
<protein>
    <recommendedName>
        <fullName evidence="1">R13L1/DRL21-like LRR repeat region domain-containing protein</fullName>
    </recommendedName>
</protein>
<reference evidence="2" key="2">
    <citation type="journal article" date="2024" name="Plant">
        <title>Genomic evolution and insights into agronomic trait innovations of Sesamum species.</title>
        <authorList>
            <person name="Miao H."/>
            <person name="Wang L."/>
            <person name="Qu L."/>
            <person name="Liu H."/>
            <person name="Sun Y."/>
            <person name="Le M."/>
            <person name="Wang Q."/>
            <person name="Wei S."/>
            <person name="Zheng Y."/>
            <person name="Lin W."/>
            <person name="Duan Y."/>
            <person name="Cao H."/>
            <person name="Xiong S."/>
            <person name="Wang X."/>
            <person name="Wei L."/>
            <person name="Li C."/>
            <person name="Ma Q."/>
            <person name="Ju M."/>
            <person name="Zhao R."/>
            <person name="Li G."/>
            <person name="Mu C."/>
            <person name="Tian Q."/>
            <person name="Mei H."/>
            <person name="Zhang T."/>
            <person name="Gao T."/>
            <person name="Zhang H."/>
        </authorList>
    </citation>
    <scope>NUCLEOTIDE SEQUENCE</scope>
    <source>
        <strain evidence="2">K16</strain>
    </source>
</reference>
<evidence type="ECO:0000313" key="2">
    <source>
        <dbReference type="EMBL" id="KAK4386017.1"/>
    </source>
</evidence>
<comment type="caution">
    <text evidence="2">The sequence shown here is derived from an EMBL/GenBank/DDBJ whole genome shotgun (WGS) entry which is preliminary data.</text>
</comment>
<organism evidence="2 3">
    <name type="scientific">Sesamum angolense</name>
    <dbReference type="NCBI Taxonomy" id="2727404"/>
    <lineage>
        <taxon>Eukaryota</taxon>
        <taxon>Viridiplantae</taxon>
        <taxon>Streptophyta</taxon>
        <taxon>Embryophyta</taxon>
        <taxon>Tracheophyta</taxon>
        <taxon>Spermatophyta</taxon>
        <taxon>Magnoliopsida</taxon>
        <taxon>eudicotyledons</taxon>
        <taxon>Gunneridae</taxon>
        <taxon>Pentapetalae</taxon>
        <taxon>asterids</taxon>
        <taxon>lamiids</taxon>
        <taxon>Lamiales</taxon>
        <taxon>Pedaliaceae</taxon>
        <taxon>Sesamum</taxon>
    </lineage>
</organism>
<dbReference type="InterPro" id="IPR032675">
    <property type="entry name" value="LRR_dom_sf"/>
</dbReference>
<dbReference type="AlphaFoldDB" id="A0AAE1W3G3"/>
<gene>
    <name evidence="2" type="ORF">Sango_2472300</name>
</gene>
<accession>A0AAE1W3G3</accession>